<organism evidence="2 3">
    <name type="scientific">Paenibacillus sophorae</name>
    <dbReference type="NCBI Taxonomy" id="1333845"/>
    <lineage>
        <taxon>Bacteria</taxon>
        <taxon>Bacillati</taxon>
        <taxon>Bacillota</taxon>
        <taxon>Bacilli</taxon>
        <taxon>Bacillales</taxon>
        <taxon>Paenibacillaceae</taxon>
        <taxon>Paenibacillus</taxon>
    </lineage>
</organism>
<keyword evidence="1" id="KW-0812">Transmembrane</keyword>
<dbReference type="Proteomes" id="UP000198809">
    <property type="component" value="Unassembled WGS sequence"/>
</dbReference>
<evidence type="ECO:0000313" key="2">
    <source>
        <dbReference type="EMBL" id="SEN31733.1"/>
    </source>
</evidence>
<name>A0A1H8FJ35_9BACL</name>
<dbReference type="EMBL" id="FODH01000001">
    <property type="protein sequence ID" value="SEN31733.1"/>
    <property type="molecule type" value="Genomic_DNA"/>
</dbReference>
<accession>A0A1H8FJ35</accession>
<dbReference type="AlphaFoldDB" id="A0A1H8FJ35"/>
<keyword evidence="1" id="KW-0472">Membrane</keyword>
<reference evidence="2 3" key="1">
    <citation type="submission" date="2016-10" db="EMBL/GenBank/DDBJ databases">
        <authorList>
            <person name="de Groot N.N."/>
        </authorList>
    </citation>
    <scope>NUCLEOTIDE SEQUENCE [LARGE SCALE GENOMIC DNA]</scope>
    <source>
        <strain evidence="2 3">CGMCC 1.10238</strain>
    </source>
</reference>
<feature type="transmembrane region" description="Helical" evidence="1">
    <location>
        <begin position="53"/>
        <end position="71"/>
    </location>
</feature>
<gene>
    <name evidence="2" type="ORF">SAMN04487895_101137</name>
</gene>
<sequence length="153" mass="17984">MQRSTGLKFRRTGRSGRGISTRLARHCRVSQFRCVRPHNPHNQHQQKNNDPRLAVWLGGDFLFIVLLYNVLLPCYRVYAYYKVGCCVIWICNIKRSAFINICILTVNYARKNSWIAAAAYISRYIETYRIGIIISSRRYFPLKIDCVGRKSYR</sequence>
<protein>
    <submittedName>
        <fullName evidence="2">Uncharacterized protein</fullName>
    </submittedName>
</protein>
<evidence type="ECO:0000256" key="1">
    <source>
        <dbReference type="SAM" id="Phobius"/>
    </source>
</evidence>
<proteinExistence type="predicted"/>
<evidence type="ECO:0000313" key="3">
    <source>
        <dbReference type="Proteomes" id="UP000198809"/>
    </source>
</evidence>
<keyword evidence="1" id="KW-1133">Transmembrane helix</keyword>